<dbReference type="EMBL" id="QFOI01000732">
    <property type="protein sequence ID" value="PZP38650.1"/>
    <property type="molecule type" value="Genomic_DNA"/>
</dbReference>
<dbReference type="InterPro" id="IPR029086">
    <property type="entry name" value="Imm19"/>
</dbReference>
<name>A0A2W5EBY3_9SPHI</name>
<evidence type="ECO:0000313" key="1">
    <source>
        <dbReference type="EMBL" id="PZP38650.1"/>
    </source>
</evidence>
<gene>
    <name evidence="1" type="ORF">DI598_20530</name>
</gene>
<organism evidence="1 2">
    <name type="scientific">Pseudopedobacter saltans</name>
    <dbReference type="NCBI Taxonomy" id="151895"/>
    <lineage>
        <taxon>Bacteria</taxon>
        <taxon>Pseudomonadati</taxon>
        <taxon>Bacteroidota</taxon>
        <taxon>Sphingobacteriia</taxon>
        <taxon>Sphingobacteriales</taxon>
        <taxon>Sphingobacteriaceae</taxon>
        <taxon>Pseudopedobacter</taxon>
    </lineage>
</organism>
<dbReference type="Pfam" id="PF15563">
    <property type="entry name" value="Imm19"/>
    <property type="match status" value="1"/>
</dbReference>
<dbReference type="AlphaFoldDB" id="A0A2W5EBY3"/>
<comment type="caution">
    <text evidence="1">The sequence shown here is derived from an EMBL/GenBank/DDBJ whole genome shotgun (WGS) entry which is preliminary data.</text>
</comment>
<proteinExistence type="predicted"/>
<dbReference type="Proteomes" id="UP000249645">
    <property type="component" value="Unassembled WGS sequence"/>
</dbReference>
<reference evidence="1 2" key="1">
    <citation type="submission" date="2017-11" db="EMBL/GenBank/DDBJ databases">
        <title>Infants hospitalized years apart are colonized by the same room-sourced microbial strains.</title>
        <authorList>
            <person name="Brooks B."/>
            <person name="Olm M.R."/>
            <person name="Firek B.A."/>
            <person name="Baker R."/>
            <person name="Thomas B.C."/>
            <person name="Morowitz M.J."/>
            <person name="Banfield J.F."/>
        </authorList>
    </citation>
    <scope>NUCLEOTIDE SEQUENCE [LARGE SCALE GENOMIC DNA]</scope>
    <source>
        <strain evidence="1">S2_009_000_R2_76</strain>
    </source>
</reference>
<sequence length="218" mass="25571">MIAEITKQELQQNPLFWYAYLCWFRGYDEEKEISIDEVLNVLGINQDNVFQWEKQFFNEDELGDDNRYMTGKLNDLMSFTIEFEKYEINYFLNDQYIGCLGGHFEAWFLTWDELLAFDSYEYLFLLLLPMTGVESHQVAVAKPYISRKLQEIPLFSGHADYLATCIVNGLLIEGVFSAQSNIGTVNKENHSVRNIEKYPRYDESVILVNSALEKFIEK</sequence>
<evidence type="ECO:0008006" key="3">
    <source>
        <dbReference type="Google" id="ProtNLM"/>
    </source>
</evidence>
<evidence type="ECO:0000313" key="2">
    <source>
        <dbReference type="Proteomes" id="UP000249645"/>
    </source>
</evidence>
<protein>
    <recommendedName>
        <fullName evidence="3">Immunity protein 19</fullName>
    </recommendedName>
</protein>
<accession>A0A2W5EBY3</accession>